<evidence type="ECO:0000259" key="3">
    <source>
        <dbReference type="Pfam" id="PF18912"/>
    </source>
</evidence>
<feature type="domain" description="Double zinc ribbon" evidence="3">
    <location>
        <begin position="15"/>
        <end position="75"/>
    </location>
</feature>
<comment type="similarity">
    <text evidence="1">Belongs to the ComF/GntX family.</text>
</comment>
<dbReference type="InterPro" id="IPR051910">
    <property type="entry name" value="ComF/GntX_DNA_util-trans"/>
</dbReference>
<comment type="caution">
    <text evidence="4">The sequence shown here is derived from an EMBL/GenBank/DDBJ whole genome shotgun (WGS) entry which is preliminary data.</text>
</comment>
<organism evidence="4 5">
    <name type="scientific">Pontixanthobacter gangjinensis</name>
    <dbReference type="NCBI Taxonomy" id="1028742"/>
    <lineage>
        <taxon>Bacteria</taxon>
        <taxon>Pseudomonadati</taxon>
        <taxon>Pseudomonadota</taxon>
        <taxon>Alphaproteobacteria</taxon>
        <taxon>Sphingomonadales</taxon>
        <taxon>Erythrobacteraceae</taxon>
        <taxon>Pontixanthobacter</taxon>
    </lineage>
</organism>
<dbReference type="Proteomes" id="UP000468943">
    <property type="component" value="Unassembled WGS sequence"/>
</dbReference>
<dbReference type="PANTHER" id="PTHR47505:SF1">
    <property type="entry name" value="DNA UTILIZATION PROTEIN YHGH"/>
    <property type="match status" value="1"/>
</dbReference>
<evidence type="ECO:0000256" key="1">
    <source>
        <dbReference type="ARBA" id="ARBA00008007"/>
    </source>
</evidence>
<evidence type="ECO:0000313" key="5">
    <source>
        <dbReference type="Proteomes" id="UP000468943"/>
    </source>
</evidence>
<dbReference type="CDD" id="cd06223">
    <property type="entry name" value="PRTases_typeI"/>
    <property type="match status" value="1"/>
</dbReference>
<feature type="domain" description="Phosphoribosyltransferase" evidence="2">
    <location>
        <begin position="150"/>
        <end position="252"/>
    </location>
</feature>
<protein>
    <submittedName>
        <fullName evidence="4">ComF family protein</fullName>
    </submittedName>
</protein>
<gene>
    <name evidence="4" type="ORF">GRI36_09085</name>
</gene>
<dbReference type="OrthoDB" id="9779910at2"/>
<dbReference type="Pfam" id="PF00156">
    <property type="entry name" value="Pribosyltran"/>
    <property type="match status" value="1"/>
</dbReference>
<evidence type="ECO:0000313" key="4">
    <source>
        <dbReference type="EMBL" id="MXO57038.1"/>
    </source>
</evidence>
<reference evidence="4 5" key="1">
    <citation type="submission" date="2019-12" db="EMBL/GenBank/DDBJ databases">
        <title>Genomic-based taxomic classification of the family Erythrobacteraceae.</title>
        <authorList>
            <person name="Xu L."/>
        </authorList>
    </citation>
    <scope>NUCLEOTIDE SEQUENCE [LARGE SCALE GENOMIC DNA]</scope>
    <source>
        <strain evidence="4 5">JCM 17802</strain>
    </source>
</reference>
<dbReference type="EMBL" id="WTYS01000001">
    <property type="protein sequence ID" value="MXO57038.1"/>
    <property type="molecule type" value="Genomic_DNA"/>
</dbReference>
<dbReference type="InterPro" id="IPR029057">
    <property type="entry name" value="PRTase-like"/>
</dbReference>
<dbReference type="InterPro" id="IPR000836">
    <property type="entry name" value="PRTase_dom"/>
</dbReference>
<keyword evidence="5" id="KW-1185">Reference proteome</keyword>
<dbReference type="SUPFAM" id="SSF53271">
    <property type="entry name" value="PRTase-like"/>
    <property type="match status" value="1"/>
</dbReference>
<dbReference type="Pfam" id="PF18912">
    <property type="entry name" value="DZR_2"/>
    <property type="match status" value="1"/>
</dbReference>
<sequence length="261" mass="28492">MAIFRHLKEALRPAVDLIYPPRCPICGAALAEQNGLCADCWSELVIPSKPGCSSCQRPYGAGVIVQETAQCAPCLAHPPRHDGIASATVYNDTSRKLILSFKHGKRIALANMLSKLMAARLPELEGEWLFIPVPLHRTRLWSRGFNQSALLARQIAKIAKCPLLVDGLIRTKRTKALGGLGKKARERMLQGSMVISRSRKSSIIGANIVLVDDVFTSGATSDACVKALRQGGANKVLICCFARVLDEELSVRRPERETPEV</sequence>
<proteinExistence type="inferred from homology"/>
<dbReference type="AlphaFoldDB" id="A0A6I4SNU1"/>
<dbReference type="PANTHER" id="PTHR47505">
    <property type="entry name" value="DNA UTILIZATION PROTEIN YHGH"/>
    <property type="match status" value="1"/>
</dbReference>
<name>A0A6I4SNU1_9SPHN</name>
<accession>A0A6I4SNU1</accession>
<dbReference type="InterPro" id="IPR044005">
    <property type="entry name" value="DZR_2"/>
</dbReference>
<dbReference type="Gene3D" id="3.40.50.2020">
    <property type="match status" value="1"/>
</dbReference>
<evidence type="ECO:0000259" key="2">
    <source>
        <dbReference type="Pfam" id="PF00156"/>
    </source>
</evidence>